<organism evidence="1">
    <name type="scientific">bioreactor metagenome</name>
    <dbReference type="NCBI Taxonomy" id="1076179"/>
    <lineage>
        <taxon>unclassified sequences</taxon>
        <taxon>metagenomes</taxon>
        <taxon>ecological metagenomes</taxon>
    </lineage>
</organism>
<proteinExistence type="predicted"/>
<reference evidence="1" key="1">
    <citation type="submission" date="2019-08" db="EMBL/GenBank/DDBJ databases">
        <authorList>
            <person name="Kucharzyk K."/>
            <person name="Murdoch R.W."/>
            <person name="Higgins S."/>
            <person name="Loffler F."/>
        </authorList>
    </citation>
    <scope>NUCLEOTIDE SEQUENCE</scope>
</reference>
<dbReference type="EMBL" id="VSSQ01055038">
    <property type="protein sequence ID" value="MPN08942.1"/>
    <property type="molecule type" value="Genomic_DNA"/>
</dbReference>
<accession>A0A645F5Y8</accession>
<dbReference type="AlphaFoldDB" id="A0A645F5Y8"/>
<evidence type="ECO:0000313" key="1">
    <source>
        <dbReference type="EMBL" id="MPN08942.1"/>
    </source>
</evidence>
<protein>
    <submittedName>
        <fullName evidence="1">Uncharacterized protein</fullName>
    </submittedName>
</protein>
<name>A0A645F5Y8_9ZZZZ</name>
<comment type="caution">
    <text evidence="1">The sequence shown here is derived from an EMBL/GenBank/DDBJ whole genome shotgun (WGS) entry which is preliminary data.</text>
</comment>
<gene>
    <name evidence="1" type="ORF">SDC9_156230</name>
</gene>
<sequence>MPYLKPGEKQCFNPLDASLPTTELVVCPGNTDRSPLKNYGANYFIIGNANPGDNPKLFHLNKIKKPSRIFLEADAIHHTFDWNSYSTTIPPHAVDTKYWGFRHRDRINFLFVAGNVDSQSWPLFGNNSDTNIFVWTNQ</sequence>